<dbReference type="PANTHER" id="PTHR43071:SF1">
    <property type="entry name" value="2-AMINO-4-HYDROXY-6-HYDROXYMETHYLDIHYDROPTERIDINE PYROPHOSPHOKINASE"/>
    <property type="match status" value="1"/>
</dbReference>
<dbReference type="InterPro" id="IPR035907">
    <property type="entry name" value="Hppk_sf"/>
</dbReference>
<dbReference type="Proteomes" id="UP000294650">
    <property type="component" value="Unassembled WGS sequence"/>
</dbReference>
<dbReference type="PANTHER" id="PTHR43071">
    <property type="entry name" value="2-AMINO-4-HYDROXY-6-HYDROXYMETHYLDIHYDROPTERIDINE PYROPHOSPHOKINASE"/>
    <property type="match status" value="1"/>
</dbReference>
<evidence type="ECO:0000256" key="7">
    <source>
        <dbReference type="ARBA" id="ARBA00022840"/>
    </source>
</evidence>
<comment type="caution">
    <text evidence="10">The sequence shown here is derived from an EMBL/GenBank/DDBJ whole genome shotgun (WGS) entry which is preliminary data.</text>
</comment>
<dbReference type="GO" id="GO:0016301">
    <property type="term" value="F:kinase activity"/>
    <property type="evidence" value="ECO:0007669"/>
    <property type="project" value="UniProtKB-KW"/>
</dbReference>
<keyword evidence="4" id="KW-0808">Transferase</keyword>
<evidence type="ECO:0000259" key="9">
    <source>
        <dbReference type="PROSITE" id="PS00794"/>
    </source>
</evidence>
<keyword evidence="7" id="KW-0067">ATP-binding</keyword>
<name>A0A4R3MRM8_9BACI</name>
<dbReference type="CDD" id="cd00483">
    <property type="entry name" value="HPPK"/>
    <property type="match status" value="1"/>
</dbReference>
<dbReference type="PROSITE" id="PS00794">
    <property type="entry name" value="HPPK"/>
    <property type="match status" value="1"/>
</dbReference>
<evidence type="ECO:0000256" key="8">
    <source>
        <dbReference type="ARBA" id="ARBA00022909"/>
    </source>
</evidence>
<dbReference type="AlphaFoldDB" id="A0A4R3MRM8"/>
<dbReference type="Gene3D" id="3.30.70.560">
    <property type="entry name" value="7,8-Dihydro-6-hydroxymethylpterin-pyrophosphokinase HPPK"/>
    <property type="match status" value="1"/>
</dbReference>
<reference evidence="10 11" key="1">
    <citation type="submission" date="2019-03" db="EMBL/GenBank/DDBJ databases">
        <title>Genomic Encyclopedia of Type Strains, Phase IV (KMG-IV): sequencing the most valuable type-strain genomes for metagenomic binning, comparative biology and taxonomic classification.</title>
        <authorList>
            <person name="Goeker M."/>
        </authorList>
    </citation>
    <scope>NUCLEOTIDE SEQUENCE [LARGE SCALE GENOMIC DNA]</scope>
    <source>
        <strain evidence="10 11">DSM 25894</strain>
    </source>
</reference>
<protein>
    <recommendedName>
        <fullName evidence="3">2-amino-4-hydroxy-6-hydroxymethyldihydropteridine diphosphokinase</fullName>
        <ecNumber evidence="3">2.7.6.3</ecNumber>
    </recommendedName>
</protein>
<proteinExistence type="predicted"/>
<evidence type="ECO:0000256" key="2">
    <source>
        <dbReference type="ARBA" id="ARBA00005051"/>
    </source>
</evidence>
<dbReference type="UniPathway" id="UPA00077">
    <property type="reaction ID" value="UER00155"/>
</dbReference>
<evidence type="ECO:0000256" key="5">
    <source>
        <dbReference type="ARBA" id="ARBA00022741"/>
    </source>
</evidence>
<dbReference type="NCBIfam" id="TIGR01498">
    <property type="entry name" value="folK"/>
    <property type="match status" value="1"/>
</dbReference>
<evidence type="ECO:0000313" key="10">
    <source>
        <dbReference type="EMBL" id="TCT18180.1"/>
    </source>
</evidence>
<dbReference type="GO" id="GO:0005524">
    <property type="term" value="F:ATP binding"/>
    <property type="evidence" value="ECO:0007669"/>
    <property type="project" value="UniProtKB-KW"/>
</dbReference>
<dbReference type="EC" id="2.7.6.3" evidence="3"/>
<dbReference type="InterPro" id="IPR000550">
    <property type="entry name" value="Hppk"/>
</dbReference>
<sequence length="180" mass="20887">MQGALNMNRFYIALGSNIEPRKDYLDLAIQMLQEHPQIKVAARSSVYETEPVGYVDQSSFLNMVIKGKTLLSPFELLDVCQTIEYRLGRKREMKWGPRTIDLDILMYNNENIETEHLMIPHPRMFERAFVLIPFSDLDGDLPIDGITINHYIRKLSDQERKGVRKWMPISGEEGFDHSAN</sequence>
<evidence type="ECO:0000256" key="1">
    <source>
        <dbReference type="ARBA" id="ARBA00000198"/>
    </source>
</evidence>
<evidence type="ECO:0000256" key="4">
    <source>
        <dbReference type="ARBA" id="ARBA00022679"/>
    </source>
</evidence>
<gene>
    <name evidence="10" type="ORF">EDD68_12349</name>
</gene>
<evidence type="ECO:0000256" key="3">
    <source>
        <dbReference type="ARBA" id="ARBA00013253"/>
    </source>
</evidence>
<keyword evidence="6 10" id="KW-0418">Kinase</keyword>
<evidence type="ECO:0000313" key="11">
    <source>
        <dbReference type="Proteomes" id="UP000294650"/>
    </source>
</evidence>
<keyword evidence="11" id="KW-1185">Reference proteome</keyword>
<organism evidence="10 11">
    <name type="scientific">Melghiribacillus thermohalophilus</name>
    <dbReference type="NCBI Taxonomy" id="1324956"/>
    <lineage>
        <taxon>Bacteria</taxon>
        <taxon>Bacillati</taxon>
        <taxon>Bacillota</taxon>
        <taxon>Bacilli</taxon>
        <taxon>Bacillales</taxon>
        <taxon>Bacillaceae</taxon>
        <taxon>Melghiribacillus</taxon>
    </lineage>
</organism>
<comment type="catalytic activity">
    <reaction evidence="1">
        <text>6-hydroxymethyl-7,8-dihydropterin + ATP = (7,8-dihydropterin-6-yl)methyl diphosphate + AMP + H(+)</text>
        <dbReference type="Rhea" id="RHEA:11412"/>
        <dbReference type="ChEBI" id="CHEBI:15378"/>
        <dbReference type="ChEBI" id="CHEBI:30616"/>
        <dbReference type="ChEBI" id="CHEBI:44841"/>
        <dbReference type="ChEBI" id="CHEBI:72950"/>
        <dbReference type="ChEBI" id="CHEBI:456215"/>
        <dbReference type="EC" id="2.7.6.3"/>
    </reaction>
</comment>
<accession>A0A4R3MRM8</accession>
<feature type="domain" description="7,8-dihydro-6-hydroxymethylpterin-pyrophosphokinase" evidence="9">
    <location>
        <begin position="94"/>
        <end position="105"/>
    </location>
</feature>
<keyword evidence="8" id="KW-0289">Folate biosynthesis</keyword>
<dbReference type="GO" id="GO:0046656">
    <property type="term" value="P:folic acid biosynthetic process"/>
    <property type="evidence" value="ECO:0007669"/>
    <property type="project" value="UniProtKB-KW"/>
</dbReference>
<keyword evidence="5" id="KW-0547">Nucleotide-binding</keyword>
<dbReference type="GO" id="GO:0046654">
    <property type="term" value="P:tetrahydrofolate biosynthetic process"/>
    <property type="evidence" value="ECO:0007669"/>
    <property type="project" value="UniProtKB-UniPathway"/>
</dbReference>
<dbReference type="EMBL" id="SMAN01000023">
    <property type="protein sequence ID" value="TCT18180.1"/>
    <property type="molecule type" value="Genomic_DNA"/>
</dbReference>
<dbReference type="GO" id="GO:0003848">
    <property type="term" value="F:2-amino-4-hydroxy-6-hydroxymethyldihydropteridine diphosphokinase activity"/>
    <property type="evidence" value="ECO:0007669"/>
    <property type="project" value="UniProtKB-EC"/>
</dbReference>
<comment type="pathway">
    <text evidence="2">Cofactor biosynthesis; tetrahydrofolate biosynthesis; 2-amino-4-hydroxy-6-hydroxymethyl-7,8-dihydropteridine diphosphate from 7,8-dihydroneopterin triphosphate: step 4/4.</text>
</comment>
<evidence type="ECO:0000256" key="6">
    <source>
        <dbReference type="ARBA" id="ARBA00022777"/>
    </source>
</evidence>
<dbReference type="Pfam" id="PF01288">
    <property type="entry name" value="HPPK"/>
    <property type="match status" value="1"/>
</dbReference>
<dbReference type="SUPFAM" id="SSF55083">
    <property type="entry name" value="6-hydroxymethyl-7,8-dihydropterin pyrophosphokinase, HPPK"/>
    <property type="match status" value="1"/>
</dbReference>